<dbReference type="Proteomes" id="UP000030641">
    <property type="component" value="Unassembled WGS sequence"/>
</dbReference>
<dbReference type="Pfam" id="PF16155">
    <property type="entry name" value="PnbB"/>
    <property type="match status" value="1"/>
</dbReference>
<name>A0A074YX15_AURSE</name>
<dbReference type="HOGENOM" id="CLU_3031973_0_0_1"/>
<dbReference type="OrthoDB" id="2845956at2759"/>
<evidence type="ECO:0000313" key="1">
    <source>
        <dbReference type="EMBL" id="KEQ98712.1"/>
    </source>
</evidence>
<dbReference type="GeneID" id="25365463"/>
<dbReference type="STRING" id="1043005.A0A074YX15"/>
<dbReference type="RefSeq" id="XP_013347411.1">
    <property type="nucleotide sequence ID" value="XM_013491957.1"/>
</dbReference>
<organism evidence="1 2">
    <name type="scientific">Aureobasidium subglaciale (strain EXF-2481)</name>
    <name type="common">Aureobasidium pullulans var. subglaciale</name>
    <dbReference type="NCBI Taxonomy" id="1043005"/>
    <lineage>
        <taxon>Eukaryota</taxon>
        <taxon>Fungi</taxon>
        <taxon>Dikarya</taxon>
        <taxon>Ascomycota</taxon>
        <taxon>Pezizomycotina</taxon>
        <taxon>Dothideomycetes</taxon>
        <taxon>Dothideomycetidae</taxon>
        <taxon>Dothideales</taxon>
        <taxon>Saccotheciaceae</taxon>
        <taxon>Aureobasidium</taxon>
    </lineage>
</organism>
<keyword evidence="2" id="KW-1185">Reference proteome</keyword>
<dbReference type="InterPro" id="IPR032345">
    <property type="entry name" value="PnbB"/>
</dbReference>
<reference evidence="1 2" key="1">
    <citation type="journal article" date="2014" name="BMC Genomics">
        <title>Genome sequencing of four Aureobasidium pullulans varieties: biotechnological potential, stress tolerance, and description of new species.</title>
        <authorList>
            <person name="Gostin Ar C."/>
            <person name="Ohm R.A."/>
            <person name="Kogej T."/>
            <person name="Sonjak S."/>
            <person name="Turk M."/>
            <person name="Zajc J."/>
            <person name="Zalar P."/>
            <person name="Grube M."/>
            <person name="Sun H."/>
            <person name="Han J."/>
            <person name="Sharma A."/>
            <person name="Chiniquy J."/>
            <person name="Ngan C.Y."/>
            <person name="Lipzen A."/>
            <person name="Barry K."/>
            <person name="Grigoriev I.V."/>
            <person name="Gunde-Cimerman N."/>
        </authorList>
    </citation>
    <scope>NUCLEOTIDE SEQUENCE [LARGE SCALE GENOMIC DNA]</scope>
    <source>
        <strain evidence="1 2">EXF-2481</strain>
    </source>
</reference>
<gene>
    <name evidence="1" type="ORF">AUEXF2481DRAFT_36027</name>
</gene>
<dbReference type="InParanoid" id="A0A074YX15"/>
<sequence>MQYSGQYRSHPYGEINRVVQVDSAAELNGMQGWQGAGWTSLGPVRITTLKYVRVL</sequence>
<accession>A0A074YX15</accession>
<dbReference type="EMBL" id="KL584751">
    <property type="protein sequence ID" value="KEQ98712.1"/>
    <property type="molecule type" value="Genomic_DNA"/>
</dbReference>
<dbReference type="AlphaFoldDB" id="A0A074YX15"/>
<proteinExistence type="predicted"/>
<protein>
    <submittedName>
        <fullName evidence="1">Uncharacterized protein</fullName>
    </submittedName>
</protein>
<evidence type="ECO:0000313" key="2">
    <source>
        <dbReference type="Proteomes" id="UP000030641"/>
    </source>
</evidence>